<protein>
    <recommendedName>
        <fullName evidence="4">Agarase</fullName>
    </recommendedName>
</protein>
<keyword evidence="1" id="KW-0732">Signal</keyword>
<organism evidence="2 3">
    <name type="scientific">Mucilaginibacter gracilis</name>
    <dbReference type="NCBI Taxonomy" id="423350"/>
    <lineage>
        <taxon>Bacteria</taxon>
        <taxon>Pseudomonadati</taxon>
        <taxon>Bacteroidota</taxon>
        <taxon>Sphingobacteriia</taxon>
        <taxon>Sphingobacteriales</taxon>
        <taxon>Sphingobacteriaceae</taxon>
        <taxon>Mucilaginibacter</taxon>
    </lineage>
</organism>
<dbReference type="EMBL" id="RBKU01000001">
    <property type="protein sequence ID" value="RKR83687.1"/>
    <property type="molecule type" value="Genomic_DNA"/>
</dbReference>
<dbReference type="Gene3D" id="3.20.20.80">
    <property type="entry name" value="Glycosidases"/>
    <property type="match status" value="2"/>
</dbReference>
<dbReference type="InterPro" id="IPR017853">
    <property type="entry name" value="GH"/>
</dbReference>
<dbReference type="OrthoDB" id="9760450at2"/>
<accession>A0A495J402</accession>
<evidence type="ECO:0008006" key="4">
    <source>
        <dbReference type="Google" id="ProtNLM"/>
    </source>
</evidence>
<feature type="chain" id="PRO_5019807907" description="Agarase" evidence="1">
    <location>
        <begin position="20"/>
        <end position="477"/>
    </location>
</feature>
<comment type="caution">
    <text evidence="2">The sequence shown here is derived from an EMBL/GenBank/DDBJ whole genome shotgun (WGS) entry which is preliminary data.</text>
</comment>
<dbReference type="AlphaFoldDB" id="A0A495J402"/>
<dbReference type="RefSeq" id="WP_121199155.1">
    <property type="nucleotide sequence ID" value="NZ_RBKU01000001.1"/>
</dbReference>
<reference evidence="2 3" key="1">
    <citation type="submission" date="2018-10" db="EMBL/GenBank/DDBJ databases">
        <title>Genomic Encyclopedia of Archaeal and Bacterial Type Strains, Phase II (KMG-II): from individual species to whole genera.</title>
        <authorList>
            <person name="Goeker M."/>
        </authorList>
    </citation>
    <scope>NUCLEOTIDE SEQUENCE [LARGE SCALE GENOMIC DNA]</scope>
    <source>
        <strain evidence="2 3">DSM 18602</strain>
    </source>
</reference>
<feature type="signal peptide" evidence="1">
    <location>
        <begin position="1"/>
        <end position="19"/>
    </location>
</feature>
<keyword evidence="3" id="KW-1185">Reference proteome</keyword>
<gene>
    <name evidence="2" type="ORF">BDD43_3901</name>
</gene>
<evidence type="ECO:0000256" key="1">
    <source>
        <dbReference type="SAM" id="SignalP"/>
    </source>
</evidence>
<dbReference type="SUPFAM" id="SSF51445">
    <property type="entry name" value="(Trans)glycosidases"/>
    <property type="match status" value="1"/>
</dbReference>
<name>A0A495J402_9SPHI</name>
<dbReference type="Proteomes" id="UP000268007">
    <property type="component" value="Unassembled WGS sequence"/>
</dbReference>
<evidence type="ECO:0000313" key="3">
    <source>
        <dbReference type="Proteomes" id="UP000268007"/>
    </source>
</evidence>
<sequence>MLKKYLLLPLLFFAVNSNAQSSDEYKLTVSAKISNQGTGQKPGFREWKDYQTRTIATLKNYQPSEDENLDAYGATKARQVKATGFFYVTRVDGRWWSVDPDGYLFIVKGVNDINIGKSDNNQTSFKKLYRNPSNWSFKTTQMLRGFGFNAAGAWSDYEELTDIGNKLKPLTYTVMLDFMGSYGRTKGAYQQSGHLGYPDNAIFVFDPEFEKYCDQYAKKIAEYRLDKNLYGYFSDNELPFYRKSLDNYLSKKDEGDPGLIAAKTWMNEHHYDKAAITDNMRNEFLGFVVDRYLSLVSKAIKKYDPNHMYIGCRFNGYEKTVKEVMTAAGKYLDVISINYYDHWTPDNNDMRNWTAWSGKPFIITEWYVKGEDSKMGNYSGAGWVVKTQQERGLFYQNYTLGLLESGNCVGWHWFKYQDNDPSNKNVDPSNTDANKGILNNLYEIYQPLADKMTELNQQTYHLIDFFDARKKQNAAGK</sequence>
<proteinExistence type="predicted"/>
<evidence type="ECO:0000313" key="2">
    <source>
        <dbReference type="EMBL" id="RKR83687.1"/>
    </source>
</evidence>